<sequence>MFFPLALKLELGTSEDTARNQITLMVQVKGKLRGQITVAADAGREEIE</sequence>
<gene>
    <name evidence="1" type="ORF">BECKSD772D_GA0070982_100856</name>
</gene>
<dbReference type="AlphaFoldDB" id="A0A451BIR1"/>
<dbReference type="Gene3D" id="3.10.20.590">
    <property type="match status" value="1"/>
</dbReference>
<dbReference type="EMBL" id="CAADHB010000008">
    <property type="protein sequence ID" value="VFK78185.1"/>
    <property type="molecule type" value="Genomic_DNA"/>
</dbReference>
<accession>A0A451BIR1</accession>
<evidence type="ECO:0000313" key="1">
    <source>
        <dbReference type="EMBL" id="VFK78185.1"/>
    </source>
</evidence>
<reference evidence="1" key="1">
    <citation type="submission" date="2019-02" db="EMBL/GenBank/DDBJ databases">
        <authorList>
            <person name="Gruber-Vodicka R. H."/>
            <person name="Seah K. B. B."/>
        </authorList>
    </citation>
    <scope>NUCLEOTIDE SEQUENCE</scope>
    <source>
        <strain evidence="1">BECK_S127</strain>
    </source>
</reference>
<organism evidence="1">
    <name type="scientific">Candidatus Kentrum sp. SD</name>
    <dbReference type="NCBI Taxonomy" id="2126332"/>
    <lineage>
        <taxon>Bacteria</taxon>
        <taxon>Pseudomonadati</taxon>
        <taxon>Pseudomonadota</taxon>
        <taxon>Gammaproteobacteria</taxon>
        <taxon>Candidatus Kentrum</taxon>
    </lineage>
</organism>
<name>A0A451BIR1_9GAMM</name>
<protein>
    <submittedName>
        <fullName evidence="1">Uncharacterized protein</fullName>
    </submittedName>
</protein>
<proteinExistence type="predicted"/>